<dbReference type="Gene3D" id="2.170.130.10">
    <property type="entry name" value="TonB-dependent receptor, plug domain"/>
    <property type="match status" value="1"/>
</dbReference>
<evidence type="ECO:0000256" key="1">
    <source>
        <dbReference type="ARBA" id="ARBA00004571"/>
    </source>
</evidence>
<evidence type="ECO:0000259" key="8">
    <source>
        <dbReference type="Pfam" id="PF25183"/>
    </source>
</evidence>
<accession>A0A9D9H8W2</accession>
<dbReference type="Pfam" id="PF25183">
    <property type="entry name" value="OMP_b-brl_4"/>
    <property type="match status" value="1"/>
</dbReference>
<comment type="caution">
    <text evidence="9">The sequence shown here is derived from an EMBL/GenBank/DDBJ whole genome shotgun (WGS) entry which is preliminary data.</text>
</comment>
<protein>
    <submittedName>
        <fullName evidence="9">TonB-dependent receptor</fullName>
    </submittedName>
</protein>
<dbReference type="GO" id="GO:0009279">
    <property type="term" value="C:cell outer membrane"/>
    <property type="evidence" value="ECO:0007669"/>
    <property type="project" value="UniProtKB-SubCell"/>
</dbReference>
<evidence type="ECO:0000256" key="6">
    <source>
        <dbReference type="ARBA" id="ARBA00023237"/>
    </source>
</evidence>
<dbReference type="Proteomes" id="UP000823619">
    <property type="component" value="Unassembled WGS sequence"/>
</dbReference>
<dbReference type="Pfam" id="PF13620">
    <property type="entry name" value="CarboxypepD_reg"/>
    <property type="match status" value="1"/>
</dbReference>
<dbReference type="SUPFAM" id="SSF56935">
    <property type="entry name" value="Porins"/>
    <property type="match status" value="1"/>
</dbReference>
<reference evidence="9" key="2">
    <citation type="journal article" date="2021" name="PeerJ">
        <title>Extensive microbial diversity within the chicken gut microbiome revealed by metagenomics and culture.</title>
        <authorList>
            <person name="Gilroy R."/>
            <person name="Ravi A."/>
            <person name="Getino M."/>
            <person name="Pursley I."/>
            <person name="Horton D.L."/>
            <person name="Alikhan N.F."/>
            <person name="Baker D."/>
            <person name="Gharbi K."/>
            <person name="Hall N."/>
            <person name="Watson M."/>
            <person name="Adriaenssens E.M."/>
            <person name="Foster-Nyarko E."/>
            <person name="Jarju S."/>
            <person name="Secka A."/>
            <person name="Antonio M."/>
            <person name="Oren A."/>
            <person name="Chaudhuri R.R."/>
            <person name="La Ragione R."/>
            <person name="Hildebrand F."/>
            <person name="Pallen M.J."/>
        </authorList>
    </citation>
    <scope>NUCLEOTIDE SEQUENCE</scope>
    <source>
        <strain evidence="9">D5-748</strain>
    </source>
</reference>
<dbReference type="InterPro" id="IPR057601">
    <property type="entry name" value="Oar-like_b-barrel"/>
</dbReference>
<name>A0A9D9H8W2_9BACT</name>
<proteinExistence type="predicted"/>
<dbReference type="GO" id="GO:0044718">
    <property type="term" value="P:siderophore transmembrane transport"/>
    <property type="evidence" value="ECO:0007669"/>
    <property type="project" value="TreeGrafter"/>
</dbReference>
<dbReference type="AlphaFoldDB" id="A0A9D9H8W2"/>
<keyword evidence="6" id="KW-0998">Cell outer membrane</keyword>
<dbReference type="InterPro" id="IPR008969">
    <property type="entry name" value="CarboxyPept-like_regulatory"/>
</dbReference>
<evidence type="ECO:0000256" key="4">
    <source>
        <dbReference type="ARBA" id="ARBA00022692"/>
    </source>
</evidence>
<keyword evidence="5" id="KW-0472">Membrane</keyword>
<dbReference type="Gene3D" id="2.60.40.1120">
    <property type="entry name" value="Carboxypeptidase-like, regulatory domain"/>
    <property type="match status" value="1"/>
</dbReference>
<feature type="domain" description="TonB-dependent transporter Oar-like beta-barrel" evidence="8">
    <location>
        <begin position="236"/>
        <end position="1003"/>
    </location>
</feature>
<dbReference type="Gene3D" id="2.40.170.20">
    <property type="entry name" value="TonB-dependent receptor, beta-barrel domain"/>
    <property type="match status" value="1"/>
</dbReference>
<dbReference type="GO" id="GO:0015344">
    <property type="term" value="F:siderophore uptake transmembrane transporter activity"/>
    <property type="evidence" value="ECO:0007669"/>
    <property type="project" value="TreeGrafter"/>
</dbReference>
<sequence>MLFVAVAIGMFMPLVVVAQVTTSSLNGHVADEAGEPLIGAAVVAVHTPSGTQYAAVVNEEGRFVINGMRSGGPYKIEVSYIGMSTIEYTDVVLKLGEPYELNVVMTASNELDAVVVVSESSFNASKTGAGASFSLRTVETTPSIDRSVYDVVKYTPQATLNKNGGISFAGSNNRYNSFQVDGAVANDSFGLSSSGTNGGQTGANPIALDAIEEIQVVVAPFDVRQSGFTGGAINAITKSGTNTVKGSFYSYFNNQDFIGTTAGPLEDGESREKYDTQLAQTYGFTVGAPIIKDKLFIFASAEYYKTTHPNVYSPDNGSYDGILLNEEVILPDGTSLGRYFNSAMAAAMINHYEKNYGISNTGESFSQHQVTDQSINAMARIDWNISDAHKFMFRYQFMDAFADQYDSGAYEYTFNNSSYRQSNRTNTLVAELNSRISDEVSNEFRATAVFVRDKRSVAYGGANIYIQDALTVNLGTDYSSGANAMNSDTYTITDNVSIFKGNHNITVGTYNEIFRFYNVFLQGAYGSYGFNTVNDYFNTDISQYGYRYADPDLTGGDTRWGATTWAAQFGLYAQDEWKPNSNFTFTYGLRVDMPVLLNKPTANPEFNASEIAVNNNQYVGTTPKPNVLFSPRVGFRWYMDKAKKSLLRGGAGLFTGRVPFVWLSNAYNNTGMEAKSVTVNQPDSDFPLTSNPYQDIIESGVASAGGRATINTLSEDFKYPQVFRVNLGYEQEFGQGWKFTFDALYSKTFNNVFFENLALSKTGTVYAVSPSAANESNVAPYYSVDGTYQAVVALKNTNKGYTYSLSGKIEKSFDFGLDIMASYTFGHAYSVNDGTSSVALSNWQYNYSVDTNSPELSHSLFDRPHKVMAAISYTTPMYANGLQTSISLTYNGGSGQRFSYTMDEDADFNGDGRTGNSLLYIPTQAEIGQMSWANPGDAAAFEQYIRNDKYLSSHRGQWSQRYGGIGKFEHHFDLHIAQDFYYDKKHGRKLQFVVDFLNISNLFNREWGLYYNAAWNLQILNVTKLTEDAQGNMTPTYSFQSPQSLSLSDFYSRWRCQLGFRLTF</sequence>
<dbReference type="InterPro" id="IPR037066">
    <property type="entry name" value="Plug_dom_sf"/>
</dbReference>
<evidence type="ECO:0000313" key="10">
    <source>
        <dbReference type="Proteomes" id="UP000823619"/>
    </source>
</evidence>
<keyword evidence="2" id="KW-0813">Transport</keyword>
<keyword evidence="9" id="KW-0675">Receptor</keyword>
<evidence type="ECO:0000313" key="9">
    <source>
        <dbReference type="EMBL" id="MBO8445410.1"/>
    </source>
</evidence>
<evidence type="ECO:0000256" key="5">
    <source>
        <dbReference type="ARBA" id="ARBA00023136"/>
    </source>
</evidence>
<dbReference type="EMBL" id="JADIMO010000087">
    <property type="protein sequence ID" value="MBO8445410.1"/>
    <property type="molecule type" value="Genomic_DNA"/>
</dbReference>
<dbReference type="SUPFAM" id="SSF49464">
    <property type="entry name" value="Carboxypeptidase regulatory domain-like"/>
    <property type="match status" value="1"/>
</dbReference>
<keyword evidence="7" id="KW-0732">Signal</keyword>
<feature type="signal peptide" evidence="7">
    <location>
        <begin position="1"/>
        <end position="18"/>
    </location>
</feature>
<reference evidence="9" key="1">
    <citation type="submission" date="2020-10" db="EMBL/GenBank/DDBJ databases">
        <authorList>
            <person name="Gilroy R."/>
        </authorList>
    </citation>
    <scope>NUCLEOTIDE SEQUENCE</scope>
    <source>
        <strain evidence="9">D5-748</strain>
    </source>
</reference>
<gene>
    <name evidence="9" type="ORF">IAC23_06935</name>
</gene>
<organism evidence="9 10">
    <name type="scientific">Candidatus Cryptobacteroides merdavium</name>
    <dbReference type="NCBI Taxonomy" id="2840769"/>
    <lineage>
        <taxon>Bacteria</taxon>
        <taxon>Pseudomonadati</taxon>
        <taxon>Bacteroidota</taxon>
        <taxon>Bacteroidia</taxon>
        <taxon>Bacteroidales</taxon>
        <taxon>Candidatus Cryptobacteroides</taxon>
    </lineage>
</organism>
<dbReference type="PANTHER" id="PTHR30069:SF46">
    <property type="entry name" value="OAR PROTEIN"/>
    <property type="match status" value="1"/>
</dbReference>
<keyword evidence="4" id="KW-0812">Transmembrane</keyword>
<keyword evidence="3" id="KW-1134">Transmembrane beta strand</keyword>
<dbReference type="InterPro" id="IPR039426">
    <property type="entry name" value="TonB-dep_rcpt-like"/>
</dbReference>
<comment type="subcellular location">
    <subcellularLocation>
        <location evidence="1">Cell outer membrane</location>
        <topology evidence="1">Multi-pass membrane protein</topology>
    </subcellularLocation>
</comment>
<evidence type="ECO:0000256" key="2">
    <source>
        <dbReference type="ARBA" id="ARBA00022448"/>
    </source>
</evidence>
<evidence type="ECO:0000256" key="7">
    <source>
        <dbReference type="SAM" id="SignalP"/>
    </source>
</evidence>
<dbReference type="InterPro" id="IPR036942">
    <property type="entry name" value="Beta-barrel_TonB_sf"/>
</dbReference>
<feature type="chain" id="PRO_5038505212" evidence="7">
    <location>
        <begin position="19"/>
        <end position="1064"/>
    </location>
</feature>
<evidence type="ECO:0000256" key="3">
    <source>
        <dbReference type="ARBA" id="ARBA00022452"/>
    </source>
</evidence>
<dbReference type="PANTHER" id="PTHR30069">
    <property type="entry name" value="TONB-DEPENDENT OUTER MEMBRANE RECEPTOR"/>
    <property type="match status" value="1"/>
</dbReference>